<dbReference type="InterPro" id="IPR003439">
    <property type="entry name" value="ABC_transporter-like_ATP-bd"/>
</dbReference>
<evidence type="ECO:0000256" key="3">
    <source>
        <dbReference type="ARBA" id="ARBA00022741"/>
    </source>
</evidence>
<evidence type="ECO:0000256" key="4">
    <source>
        <dbReference type="ARBA" id="ARBA00022840"/>
    </source>
</evidence>
<comment type="similarity">
    <text evidence="1">Belongs to the ABC transporter superfamily.</text>
</comment>
<sequence length="555" mass="59507">MTTPVTDSPVLSIRNLSIGFRAGGKVAPAVRDVSLDVGVGETVAIVGESGSGKSTTAAAVNGLLPDNAVITSGSILFDGSDIRALTEKQLIAVRGAGIGLVPQDPMSNLNPLMRIGRQIGEALEVHGRTTGRATDQRVHELLELVGIPDPERRATQYPHEFSGGMRQRVLIAIGLSCNPRLLIADEPTSALDVTVQRRILDQLESLTVGSGTAVFLITHDLALAAERADRVAVMYRGEIVEQGPSKQVLRSPSHDYTKSLIAAVPGLSLERAPVRTAARERISTSDVPLVSVRHVVKEYALRGGSAESFKAVDDVSFDIRAGSTVSVVGESGSGKSTTANMVLGLETITSGNIVFEGNDLTTMRGKELFALRRRVQPVFQNPYSSLDPRFTIARTIAEPLAVHKVGDPTSRRQRVLELLDQVALPPAVADRYPHELSGGQRQRVAIARALALRPDLVVLDEAVSALDVLVQAQILELLASLQREMGLTYLFISHDLAVVRMISDEVHVMRRGKIIESGAPDQLFDHPAHEYTQELIAAIPGRSVASARLGEAEPA</sequence>
<reference evidence="8 9" key="1">
    <citation type="submission" date="2020-10" db="EMBL/GenBank/DDBJ databases">
        <title>Connecting structure to function with the recovery of over 1000 high-quality activated sludge metagenome-assembled genomes encoding full-length rRNA genes using long-read sequencing.</title>
        <authorList>
            <person name="Singleton C.M."/>
            <person name="Petriglieri F."/>
            <person name="Kristensen J.M."/>
            <person name="Kirkegaard R.H."/>
            <person name="Michaelsen T.Y."/>
            <person name="Andersen M.H."/>
            <person name="Karst S.M."/>
            <person name="Dueholm M.S."/>
            <person name="Nielsen P.H."/>
            <person name="Albertsen M."/>
        </authorList>
    </citation>
    <scope>NUCLEOTIDE SEQUENCE [LARGE SCALE GENOMIC DNA]</scope>
    <source>
        <strain evidence="6">AalE_18-Q3-R2-46_BAT3C.188</strain>
        <strain evidence="7">Ega_18-Q3-R5-49_MAXAC.001</strain>
    </source>
</reference>
<dbReference type="SUPFAM" id="SSF52540">
    <property type="entry name" value="P-loop containing nucleoside triphosphate hydrolases"/>
    <property type="match status" value="2"/>
</dbReference>
<feature type="domain" description="ABC transporter" evidence="5">
    <location>
        <begin position="13"/>
        <end position="261"/>
    </location>
</feature>
<evidence type="ECO:0000256" key="2">
    <source>
        <dbReference type="ARBA" id="ARBA00022448"/>
    </source>
</evidence>
<dbReference type="GO" id="GO:0015833">
    <property type="term" value="P:peptide transport"/>
    <property type="evidence" value="ECO:0007669"/>
    <property type="project" value="InterPro"/>
</dbReference>
<evidence type="ECO:0000313" key="7">
    <source>
        <dbReference type="EMBL" id="MBK7274753.1"/>
    </source>
</evidence>
<dbReference type="InterPro" id="IPR050319">
    <property type="entry name" value="ABC_transp_ATP-bind"/>
</dbReference>
<dbReference type="FunFam" id="3.40.50.300:FF:000016">
    <property type="entry name" value="Oligopeptide ABC transporter ATP-binding component"/>
    <property type="match status" value="2"/>
</dbReference>
<dbReference type="InterPro" id="IPR013563">
    <property type="entry name" value="Oligopep_ABC_C"/>
</dbReference>
<dbReference type="InterPro" id="IPR017871">
    <property type="entry name" value="ABC_transporter-like_CS"/>
</dbReference>
<dbReference type="GO" id="GO:0055085">
    <property type="term" value="P:transmembrane transport"/>
    <property type="evidence" value="ECO:0007669"/>
    <property type="project" value="UniProtKB-ARBA"/>
</dbReference>
<comment type="caution">
    <text evidence="7">The sequence shown here is derived from an EMBL/GenBank/DDBJ whole genome shotgun (WGS) entry which is preliminary data.</text>
</comment>
<dbReference type="GO" id="GO:0005524">
    <property type="term" value="F:ATP binding"/>
    <property type="evidence" value="ECO:0007669"/>
    <property type="project" value="UniProtKB-KW"/>
</dbReference>
<dbReference type="Pfam" id="PF08352">
    <property type="entry name" value="oligo_HPY"/>
    <property type="match status" value="2"/>
</dbReference>
<dbReference type="EMBL" id="JADJIB010000011">
    <property type="protein sequence ID" value="MBK7274753.1"/>
    <property type="molecule type" value="Genomic_DNA"/>
</dbReference>
<dbReference type="PROSITE" id="PS50893">
    <property type="entry name" value="ABC_TRANSPORTER_2"/>
    <property type="match status" value="2"/>
</dbReference>
<dbReference type="PROSITE" id="PS00211">
    <property type="entry name" value="ABC_TRANSPORTER_1"/>
    <property type="match status" value="2"/>
</dbReference>
<dbReference type="EMBL" id="JADIXZ010000002">
    <property type="protein sequence ID" value="MBK6300018.1"/>
    <property type="molecule type" value="Genomic_DNA"/>
</dbReference>
<evidence type="ECO:0000313" key="8">
    <source>
        <dbReference type="Proteomes" id="UP000718281"/>
    </source>
</evidence>
<evidence type="ECO:0000256" key="1">
    <source>
        <dbReference type="ARBA" id="ARBA00005417"/>
    </source>
</evidence>
<accession>A0A935MBG8</accession>
<keyword evidence="3" id="KW-0547">Nucleotide-binding</keyword>
<dbReference type="SMART" id="SM00382">
    <property type="entry name" value="AAA"/>
    <property type="match status" value="2"/>
</dbReference>
<organism evidence="7 9">
    <name type="scientific">Candidatus Phosphoribacter hodrii</name>
    <dbReference type="NCBI Taxonomy" id="2953743"/>
    <lineage>
        <taxon>Bacteria</taxon>
        <taxon>Bacillati</taxon>
        <taxon>Actinomycetota</taxon>
        <taxon>Actinomycetes</taxon>
        <taxon>Micrococcales</taxon>
        <taxon>Dermatophilaceae</taxon>
        <taxon>Candidatus Phosphoribacter</taxon>
    </lineage>
</organism>
<dbReference type="NCBIfam" id="NF007739">
    <property type="entry name" value="PRK10419.1"/>
    <property type="match status" value="2"/>
</dbReference>
<dbReference type="GO" id="GO:0016887">
    <property type="term" value="F:ATP hydrolysis activity"/>
    <property type="evidence" value="ECO:0007669"/>
    <property type="project" value="InterPro"/>
</dbReference>
<dbReference type="AlphaFoldDB" id="A0A935MBG8"/>
<dbReference type="Gene3D" id="3.40.50.300">
    <property type="entry name" value="P-loop containing nucleotide triphosphate hydrolases"/>
    <property type="match status" value="2"/>
</dbReference>
<evidence type="ECO:0000259" key="5">
    <source>
        <dbReference type="PROSITE" id="PS50893"/>
    </source>
</evidence>
<keyword evidence="4 7" id="KW-0067">ATP-binding</keyword>
<dbReference type="CDD" id="cd03257">
    <property type="entry name" value="ABC_NikE_OppD_transporters"/>
    <property type="match status" value="2"/>
</dbReference>
<protein>
    <submittedName>
        <fullName evidence="7">ABC transporter ATP-binding protein</fullName>
    </submittedName>
</protein>
<dbReference type="Proteomes" id="UP000718281">
    <property type="component" value="Unassembled WGS sequence"/>
</dbReference>
<dbReference type="PANTHER" id="PTHR43776:SF7">
    <property type="entry name" value="D,D-DIPEPTIDE TRANSPORT ATP-BINDING PROTEIN DDPF-RELATED"/>
    <property type="match status" value="1"/>
</dbReference>
<dbReference type="Proteomes" id="UP000726105">
    <property type="component" value="Unassembled WGS sequence"/>
</dbReference>
<dbReference type="InterPro" id="IPR003593">
    <property type="entry name" value="AAA+_ATPase"/>
</dbReference>
<dbReference type="NCBIfam" id="NF008453">
    <property type="entry name" value="PRK11308.1"/>
    <property type="match status" value="2"/>
</dbReference>
<gene>
    <name evidence="6" type="ORF">IPF40_02830</name>
    <name evidence="7" type="ORF">IPI13_16910</name>
</gene>
<evidence type="ECO:0000313" key="6">
    <source>
        <dbReference type="EMBL" id="MBK6300018.1"/>
    </source>
</evidence>
<dbReference type="PANTHER" id="PTHR43776">
    <property type="entry name" value="TRANSPORT ATP-BINDING PROTEIN"/>
    <property type="match status" value="1"/>
</dbReference>
<feature type="domain" description="ABC transporter" evidence="5">
    <location>
        <begin position="290"/>
        <end position="536"/>
    </location>
</feature>
<evidence type="ECO:0000313" key="9">
    <source>
        <dbReference type="Proteomes" id="UP000726105"/>
    </source>
</evidence>
<dbReference type="InterPro" id="IPR027417">
    <property type="entry name" value="P-loop_NTPase"/>
</dbReference>
<dbReference type="Pfam" id="PF00005">
    <property type="entry name" value="ABC_tran"/>
    <property type="match status" value="2"/>
</dbReference>
<proteinExistence type="inferred from homology"/>
<name>A0A935MBG8_9MICO</name>
<keyword evidence="2" id="KW-0813">Transport</keyword>